<proteinExistence type="predicted"/>
<dbReference type="RefSeq" id="WP_037239286.1">
    <property type="nucleotide sequence ID" value="NZ_JAEMUK010000012.1"/>
</dbReference>
<organism evidence="1 2">
    <name type="scientific">Rhodomicrobium udaipurense</name>
    <dbReference type="NCBI Taxonomy" id="1202716"/>
    <lineage>
        <taxon>Bacteria</taxon>
        <taxon>Pseudomonadati</taxon>
        <taxon>Pseudomonadota</taxon>
        <taxon>Alphaproteobacteria</taxon>
        <taxon>Hyphomicrobiales</taxon>
        <taxon>Hyphomicrobiaceae</taxon>
        <taxon>Rhodomicrobium</taxon>
    </lineage>
</organism>
<dbReference type="EMBL" id="JAEMUK010000012">
    <property type="protein sequence ID" value="MBJ7543268.1"/>
    <property type="molecule type" value="Genomic_DNA"/>
</dbReference>
<dbReference type="Proteomes" id="UP000623250">
    <property type="component" value="Unassembled WGS sequence"/>
</dbReference>
<keyword evidence="2" id="KW-1185">Reference proteome</keyword>
<dbReference type="AlphaFoldDB" id="A0A8I1KLF9"/>
<name>A0A8I1KLF9_9HYPH</name>
<evidence type="ECO:0000313" key="2">
    <source>
        <dbReference type="Proteomes" id="UP000623250"/>
    </source>
</evidence>
<comment type="caution">
    <text evidence="1">The sequence shown here is derived from an EMBL/GenBank/DDBJ whole genome shotgun (WGS) entry which is preliminary data.</text>
</comment>
<gene>
    <name evidence="1" type="ORF">JDN41_06835</name>
</gene>
<sequence length="72" mass="7311">MAKSTQAASAAGDGAAAPYDETATYSITLARLIKLGGVVPLIPRGDIFVSGAALNQIVTEHGADAILSAERR</sequence>
<protein>
    <submittedName>
        <fullName evidence="1">Uncharacterized protein</fullName>
    </submittedName>
</protein>
<evidence type="ECO:0000313" key="1">
    <source>
        <dbReference type="EMBL" id="MBJ7543268.1"/>
    </source>
</evidence>
<reference evidence="1 2" key="1">
    <citation type="submission" date="2020-12" db="EMBL/GenBank/DDBJ databases">
        <title>Revised draft genomes of Rhodomicrobium vannielii ATCC 17100 and Rhodomicrobium udaipurense JA643.</title>
        <authorList>
            <person name="Conners E.M."/>
            <person name="Davenport E.J."/>
            <person name="Bose A."/>
        </authorList>
    </citation>
    <scope>NUCLEOTIDE SEQUENCE [LARGE SCALE GENOMIC DNA]</scope>
    <source>
        <strain evidence="1 2">JA643</strain>
    </source>
</reference>
<accession>A0A8I1KLF9</accession>